<name>A0A2C9LJW5_BIOGL</name>
<evidence type="ECO:0000256" key="1">
    <source>
        <dbReference type="SAM" id="MobiDB-lite"/>
    </source>
</evidence>
<gene>
    <name evidence="2" type="primary">106061515</name>
</gene>
<dbReference type="KEGG" id="bgt:106061515"/>
<feature type="compositionally biased region" description="Basic and acidic residues" evidence="1">
    <location>
        <begin position="125"/>
        <end position="140"/>
    </location>
</feature>
<dbReference type="AlphaFoldDB" id="A0A2C9LJW5"/>
<reference evidence="2" key="1">
    <citation type="submission" date="2020-05" db="UniProtKB">
        <authorList>
            <consortium name="EnsemblMetazoa"/>
        </authorList>
    </citation>
    <scope>IDENTIFICATION</scope>
    <source>
        <strain evidence="2">BB02</strain>
    </source>
</reference>
<dbReference type="RefSeq" id="XP_013075132.2">
    <property type="nucleotide sequence ID" value="XM_013219678.2"/>
</dbReference>
<evidence type="ECO:0000313" key="3">
    <source>
        <dbReference type="Proteomes" id="UP000076420"/>
    </source>
</evidence>
<evidence type="ECO:0000313" key="2">
    <source>
        <dbReference type="EnsemblMetazoa" id="BGLB032017-PA"/>
    </source>
</evidence>
<dbReference type="EnsemblMetazoa" id="BGLB032017-RA">
    <property type="protein sequence ID" value="BGLB032017-PA"/>
    <property type="gene ID" value="BGLB032017"/>
</dbReference>
<dbReference type="VEuPathDB" id="VectorBase:BGLAX_038576"/>
<dbReference type="VEuPathDB" id="VectorBase:BGLB032017"/>
<proteinExistence type="predicted"/>
<organism evidence="2 3">
    <name type="scientific">Biomphalaria glabrata</name>
    <name type="common">Bloodfluke planorb</name>
    <name type="synonym">Freshwater snail</name>
    <dbReference type="NCBI Taxonomy" id="6526"/>
    <lineage>
        <taxon>Eukaryota</taxon>
        <taxon>Metazoa</taxon>
        <taxon>Spiralia</taxon>
        <taxon>Lophotrochozoa</taxon>
        <taxon>Mollusca</taxon>
        <taxon>Gastropoda</taxon>
        <taxon>Heterobranchia</taxon>
        <taxon>Euthyneura</taxon>
        <taxon>Panpulmonata</taxon>
        <taxon>Hygrophila</taxon>
        <taxon>Lymnaeoidea</taxon>
        <taxon>Planorbidae</taxon>
        <taxon>Biomphalaria</taxon>
    </lineage>
</organism>
<feature type="region of interest" description="Disordered" evidence="1">
    <location>
        <begin position="122"/>
        <end position="147"/>
    </location>
</feature>
<accession>A0A2C9LJW5</accession>
<dbReference type="Proteomes" id="UP000076420">
    <property type="component" value="Unassembled WGS sequence"/>
</dbReference>
<sequence length="273" mass="31047">MRPTVYLVDPGQSKRKGSLTDIVHIMLIKAGYLLLVGALYVAGQTVSSEAENVSEEINSVPDVTDTDSEVNDFKQSLSDLGKKIFLNKVAAANEAAKWATATSQFSSPFVRDFNNLEEPLNTNRKRFDWPGRDTEDKERQQNINNRDAGDEIAKWAPLVFSIFGRDTDKLVEQLNKRDTADDIATWLPIAISLLDFFGRDTDKLVEQLNKRDTTDDIETWLPIAISLLDFFGRDTDKLVEQLNKRDTADDIETWLPIAISLLDFFWQRYRHAS</sequence>
<protein>
    <submittedName>
        <fullName evidence="2">Uncharacterized protein</fullName>
    </submittedName>
</protein>